<comment type="caution">
    <text evidence="2">The sequence shown here is derived from an EMBL/GenBank/DDBJ whole genome shotgun (WGS) entry which is preliminary data.</text>
</comment>
<feature type="region of interest" description="Disordered" evidence="1">
    <location>
        <begin position="1"/>
        <end position="20"/>
    </location>
</feature>
<feature type="region of interest" description="Disordered" evidence="1">
    <location>
        <begin position="27"/>
        <end position="64"/>
    </location>
</feature>
<dbReference type="Proteomes" id="UP001141806">
    <property type="component" value="Unassembled WGS sequence"/>
</dbReference>
<evidence type="ECO:0000313" key="2">
    <source>
        <dbReference type="EMBL" id="KAJ4955828.1"/>
    </source>
</evidence>
<sequence>MNRVRPHRNPLRAEVQPGPARCELLKENQASEVPTRTKMQPQKQTPEVFPGPARRMCDDKSPLMPPIEQVKENQAMDARANRFFCGQKVKFIDKREKNKALNRRVRVGCVDPAAIPNKSPGGNFFEDQDIVYEDNSKENFDVSPQVDVGNMIK</sequence>
<gene>
    <name evidence="2" type="ORF">NE237_012611</name>
</gene>
<protein>
    <submittedName>
        <fullName evidence="2">Uncharacterized protein</fullName>
    </submittedName>
</protein>
<evidence type="ECO:0000313" key="3">
    <source>
        <dbReference type="Proteomes" id="UP001141806"/>
    </source>
</evidence>
<name>A0A9Q0GXT4_9MAGN</name>
<organism evidence="2 3">
    <name type="scientific">Protea cynaroides</name>
    <dbReference type="NCBI Taxonomy" id="273540"/>
    <lineage>
        <taxon>Eukaryota</taxon>
        <taxon>Viridiplantae</taxon>
        <taxon>Streptophyta</taxon>
        <taxon>Embryophyta</taxon>
        <taxon>Tracheophyta</taxon>
        <taxon>Spermatophyta</taxon>
        <taxon>Magnoliopsida</taxon>
        <taxon>Proteales</taxon>
        <taxon>Proteaceae</taxon>
        <taxon>Protea</taxon>
    </lineage>
</organism>
<dbReference type="AlphaFoldDB" id="A0A9Q0GXT4"/>
<dbReference type="EMBL" id="JAMYWD010000011">
    <property type="protein sequence ID" value="KAJ4955828.1"/>
    <property type="molecule type" value="Genomic_DNA"/>
</dbReference>
<feature type="compositionally biased region" description="Basic residues" evidence="1">
    <location>
        <begin position="1"/>
        <end position="10"/>
    </location>
</feature>
<keyword evidence="3" id="KW-1185">Reference proteome</keyword>
<feature type="compositionally biased region" description="Polar residues" evidence="1">
    <location>
        <begin position="28"/>
        <end position="45"/>
    </location>
</feature>
<evidence type="ECO:0000256" key="1">
    <source>
        <dbReference type="SAM" id="MobiDB-lite"/>
    </source>
</evidence>
<proteinExistence type="predicted"/>
<accession>A0A9Q0GXT4</accession>
<reference evidence="2" key="1">
    <citation type="journal article" date="2023" name="Plant J.">
        <title>The genome of the king protea, Protea cynaroides.</title>
        <authorList>
            <person name="Chang J."/>
            <person name="Duong T.A."/>
            <person name="Schoeman C."/>
            <person name="Ma X."/>
            <person name="Roodt D."/>
            <person name="Barker N."/>
            <person name="Li Z."/>
            <person name="Van de Peer Y."/>
            <person name="Mizrachi E."/>
        </authorList>
    </citation>
    <scope>NUCLEOTIDE SEQUENCE</scope>
    <source>
        <tissue evidence="2">Young leaves</tissue>
    </source>
</reference>